<protein>
    <submittedName>
        <fullName evidence="1">Uncharacterized protein</fullName>
    </submittedName>
</protein>
<comment type="caution">
    <text evidence="1">The sequence shown here is derived from an EMBL/GenBank/DDBJ whole genome shotgun (WGS) entry which is preliminary data.</text>
</comment>
<dbReference type="EMBL" id="RBWW01000003">
    <property type="protein sequence ID" value="RKS75894.1"/>
    <property type="molecule type" value="Genomic_DNA"/>
</dbReference>
<proteinExistence type="predicted"/>
<sequence length="153" mass="17323">MSQATLGSPYRNSDLFAGYYLDERVADLDDWECDDDAAQAFEDLQALWEAEGDLLPSYNEDELLGAWIDEVLDILGFDTLQETTLPDSGGYNDRLLFESADARRDAARQKRDGNTEGMYGLSAAVLEAKQWDADFTERFSEQRFYRDASYGVV</sequence>
<evidence type="ECO:0000313" key="2">
    <source>
        <dbReference type="Proteomes" id="UP000268233"/>
    </source>
</evidence>
<dbReference type="Proteomes" id="UP000268233">
    <property type="component" value="Unassembled WGS sequence"/>
</dbReference>
<evidence type="ECO:0000313" key="1">
    <source>
        <dbReference type="EMBL" id="RKS75894.1"/>
    </source>
</evidence>
<name>A0A495QQW0_9EURY</name>
<dbReference type="AlphaFoldDB" id="A0A495QQW0"/>
<organism evidence="1 2">
    <name type="scientific">Haloarcula quadrata</name>
    <dbReference type="NCBI Taxonomy" id="182779"/>
    <lineage>
        <taxon>Archaea</taxon>
        <taxon>Methanobacteriati</taxon>
        <taxon>Methanobacteriota</taxon>
        <taxon>Stenosarchaea group</taxon>
        <taxon>Halobacteria</taxon>
        <taxon>Halobacteriales</taxon>
        <taxon>Haloarculaceae</taxon>
        <taxon>Haloarcula</taxon>
    </lineage>
</organism>
<gene>
    <name evidence="1" type="ORF">BDK61_4429</name>
</gene>
<accession>A0A495QQW0</accession>
<dbReference type="RefSeq" id="WP_121304609.1">
    <property type="nucleotide sequence ID" value="NZ_RBWW01000003.1"/>
</dbReference>
<keyword evidence="2" id="KW-1185">Reference proteome</keyword>
<reference evidence="1 2" key="1">
    <citation type="submission" date="2018-10" db="EMBL/GenBank/DDBJ databases">
        <title>Genomic Encyclopedia of Archaeal and Bacterial Type Strains, Phase II (KMG-II): from individual species to whole genera.</title>
        <authorList>
            <person name="Goeker M."/>
        </authorList>
    </citation>
    <scope>NUCLEOTIDE SEQUENCE [LARGE SCALE GENOMIC DNA]</scope>
    <source>
        <strain evidence="1 2">DSM 11927</strain>
    </source>
</reference>